<evidence type="ECO:0000256" key="1">
    <source>
        <dbReference type="ARBA" id="ARBA00010062"/>
    </source>
</evidence>
<accession>A0ABV5PNH9</accession>
<dbReference type="InterPro" id="IPR028082">
    <property type="entry name" value="Peripla_BP_I"/>
</dbReference>
<evidence type="ECO:0000313" key="5">
    <source>
        <dbReference type="Proteomes" id="UP001589718"/>
    </source>
</evidence>
<evidence type="ECO:0000256" key="2">
    <source>
        <dbReference type="ARBA" id="ARBA00022729"/>
    </source>
</evidence>
<proteinExistence type="inferred from homology"/>
<feature type="domain" description="Leucine-binding protein" evidence="3">
    <location>
        <begin position="188"/>
        <end position="489"/>
    </location>
</feature>
<evidence type="ECO:0000259" key="3">
    <source>
        <dbReference type="Pfam" id="PF13458"/>
    </source>
</evidence>
<name>A0ABV5PNH9_STRCM</name>
<organism evidence="4 5">
    <name type="scientific">Streptomyces cremeus</name>
    <dbReference type="NCBI Taxonomy" id="66881"/>
    <lineage>
        <taxon>Bacteria</taxon>
        <taxon>Bacillati</taxon>
        <taxon>Actinomycetota</taxon>
        <taxon>Actinomycetes</taxon>
        <taxon>Kitasatosporales</taxon>
        <taxon>Streptomycetaceae</taxon>
        <taxon>Streptomyces</taxon>
    </lineage>
</organism>
<dbReference type="Proteomes" id="UP001589718">
    <property type="component" value="Unassembled WGS sequence"/>
</dbReference>
<comment type="similarity">
    <text evidence="1">Belongs to the leucine-binding protein family.</text>
</comment>
<dbReference type="InterPro" id="IPR028081">
    <property type="entry name" value="Leu-bd"/>
</dbReference>
<dbReference type="Gene3D" id="3.40.50.2300">
    <property type="match status" value="2"/>
</dbReference>
<dbReference type="SUPFAM" id="SSF53822">
    <property type="entry name" value="Periplasmic binding protein-like I"/>
    <property type="match status" value="1"/>
</dbReference>
<dbReference type="RefSeq" id="WP_345220135.1">
    <property type="nucleotide sequence ID" value="NZ_BAAAXE010000011.1"/>
</dbReference>
<dbReference type="PANTHER" id="PTHR47151:SF2">
    <property type="entry name" value="AMINO ACID BINDING PROTEIN"/>
    <property type="match status" value="1"/>
</dbReference>
<keyword evidence="2" id="KW-0732">Signal</keyword>
<protein>
    <submittedName>
        <fullName evidence="4">ABC transporter substrate-binding protein</fullName>
    </submittedName>
</protein>
<evidence type="ECO:0000313" key="4">
    <source>
        <dbReference type="EMBL" id="MFB9524333.1"/>
    </source>
</evidence>
<sequence length="502" mass="54962">MVNPLPNRPPPPPLRKRLLLWGLGLLLLLATAWWLFLSTLPGSLYEHFDKCAEGVAEADGECVGVTDGAYVFDAYLEDITRLIHAENRNVEKSGKPWVSVAYLQPMTLAAGDKGRGSVRQELEGAHLAQHALNRHAEGGRGEEPQIKLLLANPGTGAEHWEPLTRDLIAMKGDDEHRLVGVAGFGQSLETTKKAIDRLRDAGLPLIGSTITADDFTSEADPGFFRVVPPNKDQASAIAKHLRREQDKESGRRVAVIRDRNPDDLYATSLHEGFTRAAGAQGLRLRELGLAYDSSEPGTRGAFSAIADKVCQDRTQALYFAGRGRQLREFVEAMAAAGRRCAVTVYTGDDADSLDDADWSAEDRERFAERWRESRTTVRFTALAHPGLWAEGYPGGKDDPFPDFQKRYHKLTGRGADQLSNGQGITGHDALFTMGVAIRAAGRDRVEAGAVRQMMLQISGTNAVPGVSGPIRFLPRGDPQDKPLPLVEMRPSGEYAFLEVVRP</sequence>
<comment type="caution">
    <text evidence="4">The sequence shown here is derived from an EMBL/GenBank/DDBJ whole genome shotgun (WGS) entry which is preliminary data.</text>
</comment>
<dbReference type="EMBL" id="JBHMCR010000021">
    <property type="protein sequence ID" value="MFB9524333.1"/>
    <property type="molecule type" value="Genomic_DNA"/>
</dbReference>
<dbReference type="PANTHER" id="PTHR47151">
    <property type="entry name" value="LEU/ILE/VAL-BINDING ABC TRANSPORTER SUBUNIT"/>
    <property type="match status" value="1"/>
</dbReference>
<dbReference type="Pfam" id="PF13458">
    <property type="entry name" value="Peripla_BP_6"/>
    <property type="match status" value="1"/>
</dbReference>
<reference evidence="4 5" key="1">
    <citation type="submission" date="2024-09" db="EMBL/GenBank/DDBJ databases">
        <authorList>
            <person name="Sun Q."/>
            <person name="Mori K."/>
        </authorList>
    </citation>
    <scope>NUCLEOTIDE SEQUENCE [LARGE SCALE GENOMIC DNA]</scope>
    <source>
        <strain evidence="4 5">JCM 4362</strain>
    </source>
</reference>
<gene>
    <name evidence="4" type="ORF">ACFFTU_30795</name>
</gene>
<keyword evidence="5" id="KW-1185">Reference proteome</keyword>